<dbReference type="InterPro" id="IPR012337">
    <property type="entry name" value="RNaseH-like_sf"/>
</dbReference>
<dbReference type="Pfam" id="PF05699">
    <property type="entry name" value="Dimer_Tnp_hAT"/>
    <property type="match status" value="1"/>
</dbReference>
<proteinExistence type="predicted"/>
<dbReference type="SUPFAM" id="SSF53098">
    <property type="entry name" value="Ribonuclease H-like"/>
    <property type="match status" value="1"/>
</dbReference>
<protein>
    <recommendedName>
        <fullName evidence="1">HAT C-terminal dimerisation domain-containing protein</fullName>
    </recommendedName>
</protein>
<evidence type="ECO:0000259" key="1">
    <source>
        <dbReference type="Pfam" id="PF05699"/>
    </source>
</evidence>
<dbReference type="Proteomes" id="UP000424527">
    <property type="component" value="Unassembled WGS sequence"/>
</dbReference>
<evidence type="ECO:0000313" key="3">
    <source>
        <dbReference type="Proteomes" id="UP000424527"/>
    </source>
</evidence>
<dbReference type="AlphaFoldDB" id="A0A6G0I3D2"/>
<keyword evidence="3" id="KW-1185">Reference proteome</keyword>
<accession>A0A6G0I3D2</accession>
<reference evidence="2 3" key="1">
    <citation type="submission" date="2019-07" db="EMBL/GenBank/DDBJ databases">
        <title>Chromosome genome assembly for large yellow croaker.</title>
        <authorList>
            <person name="Xiao S."/>
        </authorList>
    </citation>
    <scope>NUCLEOTIDE SEQUENCE [LARGE SCALE GENOMIC DNA]</scope>
    <source>
        <strain evidence="2">JMULYC20181020</strain>
        <tissue evidence="2">Muscle</tissue>
    </source>
</reference>
<dbReference type="EMBL" id="REGW02000015">
    <property type="protein sequence ID" value="KAE8285762.1"/>
    <property type="molecule type" value="Genomic_DNA"/>
</dbReference>
<comment type="caution">
    <text evidence="2">The sequence shown here is derived from an EMBL/GenBank/DDBJ whole genome shotgun (WGS) entry which is preliminary data.</text>
</comment>
<name>A0A6G0I3D2_LARCR</name>
<organism evidence="2 3">
    <name type="scientific">Larimichthys crocea</name>
    <name type="common">Large yellow croaker</name>
    <name type="synonym">Pseudosciaena crocea</name>
    <dbReference type="NCBI Taxonomy" id="215358"/>
    <lineage>
        <taxon>Eukaryota</taxon>
        <taxon>Metazoa</taxon>
        <taxon>Chordata</taxon>
        <taxon>Craniata</taxon>
        <taxon>Vertebrata</taxon>
        <taxon>Euteleostomi</taxon>
        <taxon>Actinopterygii</taxon>
        <taxon>Neopterygii</taxon>
        <taxon>Teleostei</taxon>
        <taxon>Neoteleostei</taxon>
        <taxon>Acanthomorphata</taxon>
        <taxon>Eupercaria</taxon>
        <taxon>Sciaenidae</taxon>
        <taxon>Larimichthys</taxon>
    </lineage>
</organism>
<feature type="domain" description="HAT C-terminal dimerisation" evidence="1">
    <location>
        <begin position="75"/>
        <end position="139"/>
    </location>
</feature>
<dbReference type="GO" id="GO:0046983">
    <property type="term" value="F:protein dimerization activity"/>
    <property type="evidence" value="ECO:0007669"/>
    <property type="project" value="InterPro"/>
</dbReference>
<sequence length="261" mass="29415">MLPLKMAALSFIQNMMEAQYNQCNPPTTPQDVRNEAETPSANAVFQKYRFLATRMEVNVLFQNGPEYGSLMAELRRYEDEIKSGVSDETPLKFWQSREAVYPKLSPLALDLVSAPASQAFVERIFSLCGLLSSGLRNRATTSLEQRVFLKINKDLLMAQKHCRPDALSREPFVQSSVSHRLVKEPYLSLLDEINGVVTGTVQDAFRLTSNCQAIQTADDSTDVDLFQHKIPVHYLEVLLVWRRCQPCWTLTALVVSPGCLA</sequence>
<evidence type="ECO:0000313" key="2">
    <source>
        <dbReference type="EMBL" id="KAE8285762.1"/>
    </source>
</evidence>
<dbReference type="InterPro" id="IPR008906">
    <property type="entry name" value="HATC_C_dom"/>
</dbReference>
<gene>
    <name evidence="2" type="ORF">D5F01_LYC15430</name>
</gene>